<evidence type="ECO:0000313" key="1">
    <source>
        <dbReference type="EMBL" id="RYR61760.1"/>
    </source>
</evidence>
<gene>
    <name evidence="1" type="ORF">Ahy_A04g018964</name>
</gene>
<dbReference type="EMBL" id="SDMP01000004">
    <property type="protein sequence ID" value="RYR61760.1"/>
    <property type="molecule type" value="Genomic_DNA"/>
</dbReference>
<name>A0A445DF17_ARAHY</name>
<comment type="caution">
    <text evidence="1">The sequence shown here is derived from an EMBL/GenBank/DDBJ whole genome shotgun (WGS) entry which is preliminary data.</text>
</comment>
<dbReference type="Proteomes" id="UP000289738">
    <property type="component" value="Chromosome A04"/>
</dbReference>
<sequence length="150" mass="17416">MNFAEGKSPSIEKQPAGQIFEKFEILARIKEMSGDMKEKCYLCATSVKTYADGSTNNYDPVCTLNAQEPLLLSKIINAMCLILNQQNIQRFEEEIYCLPPNIVRWKILTAKIKKPFIIEDYQMFIPFLDLKKLASHPYIYYCSFHFLSIQ</sequence>
<proteinExistence type="predicted"/>
<accession>A0A445DF17</accession>
<organism evidence="1 2">
    <name type="scientific">Arachis hypogaea</name>
    <name type="common">Peanut</name>
    <dbReference type="NCBI Taxonomy" id="3818"/>
    <lineage>
        <taxon>Eukaryota</taxon>
        <taxon>Viridiplantae</taxon>
        <taxon>Streptophyta</taxon>
        <taxon>Embryophyta</taxon>
        <taxon>Tracheophyta</taxon>
        <taxon>Spermatophyta</taxon>
        <taxon>Magnoliopsida</taxon>
        <taxon>eudicotyledons</taxon>
        <taxon>Gunneridae</taxon>
        <taxon>Pentapetalae</taxon>
        <taxon>rosids</taxon>
        <taxon>fabids</taxon>
        <taxon>Fabales</taxon>
        <taxon>Fabaceae</taxon>
        <taxon>Papilionoideae</taxon>
        <taxon>50 kb inversion clade</taxon>
        <taxon>dalbergioids sensu lato</taxon>
        <taxon>Dalbergieae</taxon>
        <taxon>Pterocarpus clade</taxon>
        <taxon>Arachis</taxon>
    </lineage>
</organism>
<protein>
    <submittedName>
        <fullName evidence="1">Uncharacterized protein</fullName>
    </submittedName>
</protein>
<reference evidence="1 2" key="1">
    <citation type="submission" date="2019-01" db="EMBL/GenBank/DDBJ databases">
        <title>Sequencing of cultivated peanut Arachis hypogaea provides insights into genome evolution and oil improvement.</title>
        <authorList>
            <person name="Chen X."/>
        </authorList>
    </citation>
    <scope>NUCLEOTIDE SEQUENCE [LARGE SCALE GENOMIC DNA]</scope>
    <source>
        <strain evidence="2">cv. Fuhuasheng</strain>
        <tissue evidence="1">Leaves</tissue>
    </source>
</reference>
<keyword evidence="2" id="KW-1185">Reference proteome</keyword>
<dbReference type="AlphaFoldDB" id="A0A445DF17"/>
<evidence type="ECO:0000313" key="2">
    <source>
        <dbReference type="Proteomes" id="UP000289738"/>
    </source>
</evidence>